<dbReference type="AlphaFoldDB" id="A0A7J6P0B0"/>
<proteinExistence type="predicted"/>
<evidence type="ECO:0000256" key="1">
    <source>
        <dbReference type="SAM" id="MobiDB-lite"/>
    </source>
</evidence>
<dbReference type="Proteomes" id="UP000541610">
    <property type="component" value="Unassembled WGS sequence"/>
</dbReference>
<dbReference type="EMBL" id="JABANP010000121">
    <property type="protein sequence ID" value="KAF4689539.1"/>
    <property type="molecule type" value="Genomic_DNA"/>
</dbReference>
<evidence type="ECO:0000313" key="3">
    <source>
        <dbReference type="Proteomes" id="UP000541610"/>
    </source>
</evidence>
<name>A0A7J6P0B0_PEROL</name>
<organism evidence="2 3">
    <name type="scientific">Perkinsus olseni</name>
    <name type="common">Perkinsus atlanticus</name>
    <dbReference type="NCBI Taxonomy" id="32597"/>
    <lineage>
        <taxon>Eukaryota</taxon>
        <taxon>Sar</taxon>
        <taxon>Alveolata</taxon>
        <taxon>Perkinsozoa</taxon>
        <taxon>Perkinsea</taxon>
        <taxon>Perkinsida</taxon>
        <taxon>Perkinsidae</taxon>
        <taxon>Perkinsus</taxon>
    </lineage>
</organism>
<reference evidence="2 3" key="1">
    <citation type="submission" date="2020-04" db="EMBL/GenBank/DDBJ databases">
        <title>Perkinsus olseni comparative genomics.</title>
        <authorList>
            <person name="Bogema D.R."/>
        </authorList>
    </citation>
    <scope>NUCLEOTIDE SEQUENCE [LARGE SCALE GENOMIC DNA]</scope>
    <source>
        <strain evidence="2">00978-12</strain>
    </source>
</reference>
<accession>A0A7J6P0B0</accession>
<evidence type="ECO:0000313" key="2">
    <source>
        <dbReference type="EMBL" id="KAF4689539.1"/>
    </source>
</evidence>
<gene>
    <name evidence="2" type="ORF">FOZ60_001517</name>
</gene>
<dbReference type="OrthoDB" id="10556137at2759"/>
<protein>
    <submittedName>
        <fullName evidence="2">Uncharacterized protein</fullName>
    </submittedName>
</protein>
<sequence>MAEDVEATRVPTRTRGFELHRLCGMLKPKQHCLPPIYPIDYRYGLNRVALLPPAKSAANIRARLSYHESLLQELQPVAYSLGSSSAPSFNKLSSSARRALGAPLPPDTTSAGEEVDFLGKSIRESSH</sequence>
<comment type="caution">
    <text evidence="2">The sequence shown here is derived from an EMBL/GenBank/DDBJ whole genome shotgun (WGS) entry which is preliminary data.</text>
</comment>
<feature type="region of interest" description="Disordered" evidence="1">
    <location>
        <begin position="98"/>
        <end position="127"/>
    </location>
</feature>